<feature type="region of interest" description="Disordered" evidence="1">
    <location>
        <begin position="232"/>
        <end position="261"/>
    </location>
</feature>
<keyword evidence="2" id="KW-0732">Signal</keyword>
<dbReference type="AlphaFoldDB" id="A0A9P1GYU3"/>
<name>A0A9P1GYU3_9PEZI</name>
<reference evidence="3" key="1">
    <citation type="submission" date="2022-11" db="EMBL/GenBank/DDBJ databases">
        <authorList>
            <person name="Scott C."/>
            <person name="Bruce N."/>
        </authorList>
    </citation>
    <scope>NUCLEOTIDE SEQUENCE</scope>
</reference>
<gene>
    <name evidence="3" type="ORF">PPNO1_LOCUS2571</name>
</gene>
<dbReference type="Proteomes" id="UP000838763">
    <property type="component" value="Unassembled WGS sequence"/>
</dbReference>
<evidence type="ECO:0000256" key="1">
    <source>
        <dbReference type="SAM" id="MobiDB-lite"/>
    </source>
</evidence>
<protein>
    <submittedName>
        <fullName evidence="3">Uncharacterized protein</fullName>
    </submittedName>
</protein>
<dbReference type="OrthoDB" id="5237294at2759"/>
<proteinExistence type="predicted"/>
<feature type="signal peptide" evidence="2">
    <location>
        <begin position="1"/>
        <end position="19"/>
    </location>
</feature>
<feature type="chain" id="PRO_5040289438" evidence="2">
    <location>
        <begin position="20"/>
        <end position="289"/>
    </location>
</feature>
<keyword evidence="4" id="KW-1185">Reference proteome</keyword>
<dbReference type="EMBL" id="CALLCH030000006">
    <property type="protein sequence ID" value="CAI4212824.1"/>
    <property type="molecule type" value="Genomic_DNA"/>
</dbReference>
<accession>A0A9P1GYU3</accession>
<organism evidence="3 4">
    <name type="scientific">Parascedosporium putredinis</name>
    <dbReference type="NCBI Taxonomy" id="1442378"/>
    <lineage>
        <taxon>Eukaryota</taxon>
        <taxon>Fungi</taxon>
        <taxon>Dikarya</taxon>
        <taxon>Ascomycota</taxon>
        <taxon>Pezizomycotina</taxon>
        <taxon>Sordariomycetes</taxon>
        <taxon>Hypocreomycetidae</taxon>
        <taxon>Microascales</taxon>
        <taxon>Microascaceae</taxon>
        <taxon>Parascedosporium</taxon>
    </lineage>
</organism>
<evidence type="ECO:0000313" key="3">
    <source>
        <dbReference type="EMBL" id="CAI4212824.1"/>
    </source>
</evidence>
<sequence length="289" mass="29666">MTPTLFALAASIIALPALAQTTTATTTSSSPSSSSSVSSVQVVALLFLPDAHPHSLEASVVDFSLFPGSTFTTTSDGSTITAAPTPATWAHTRLMVDCPASKNAENDACREAGIYPAEIHMQDPNLYGGVTTYLPDNSTTTWTCQPGYPSAPMNMMLEVKCAKTTESDGTTQSEWTTYDNCYGLAHLRPVVITAGTEKLERLPPSIATLDTVSTIDANLYLSGLAGARQGSVQTVSSSSTAKPTGEAGEGGSDGDGEAGNEGAGIKSVGGIGLAVWALIGLATCMTVFG</sequence>
<evidence type="ECO:0000256" key="2">
    <source>
        <dbReference type="SAM" id="SignalP"/>
    </source>
</evidence>
<comment type="caution">
    <text evidence="3">The sequence shown here is derived from an EMBL/GenBank/DDBJ whole genome shotgun (WGS) entry which is preliminary data.</text>
</comment>
<evidence type="ECO:0000313" key="4">
    <source>
        <dbReference type="Proteomes" id="UP000838763"/>
    </source>
</evidence>